<keyword evidence="5 15" id="KW-0444">Lipid biosynthesis</keyword>
<comment type="similarity">
    <text evidence="3 15">Belongs to the very long-chain fatty acids dehydratase HACD family.</text>
</comment>
<keyword evidence="6 15" id="KW-0812">Transmembrane</keyword>
<dbReference type="GO" id="GO:0042761">
    <property type="term" value="P:very long-chain fatty acid biosynthetic process"/>
    <property type="evidence" value="ECO:0007669"/>
    <property type="project" value="TreeGrafter"/>
</dbReference>
<dbReference type="Ensembl" id="ENSSORT00005032384.1">
    <property type="protein sequence ID" value="ENSSORP00005031505.1"/>
    <property type="gene ID" value="ENSSORG00005014996.1"/>
</dbReference>
<evidence type="ECO:0000256" key="15">
    <source>
        <dbReference type="RuleBase" id="RU363109"/>
    </source>
</evidence>
<reference evidence="16" key="2">
    <citation type="submission" date="2025-08" db="UniProtKB">
        <authorList>
            <consortium name="Ensembl"/>
        </authorList>
    </citation>
    <scope>IDENTIFICATION</scope>
</reference>
<keyword evidence="15" id="KW-0256">Endoplasmic reticulum</keyword>
<dbReference type="GO" id="GO:0030497">
    <property type="term" value="P:fatty acid elongation"/>
    <property type="evidence" value="ECO:0007669"/>
    <property type="project" value="TreeGrafter"/>
</dbReference>
<feature type="transmembrane region" description="Helical" evidence="15">
    <location>
        <begin position="71"/>
        <end position="89"/>
    </location>
</feature>
<evidence type="ECO:0000256" key="1">
    <source>
        <dbReference type="ARBA" id="ARBA00004141"/>
    </source>
</evidence>
<evidence type="ECO:0000256" key="4">
    <source>
        <dbReference type="ARBA" id="ARBA00013122"/>
    </source>
</evidence>
<comment type="function">
    <text evidence="15">Catalyzes the third of the four reactions of the long-chain fatty acids elongation cycle. This endoplasmic reticulum-bound enzymatic process, allows the addition of two carbons to the chain of long- and very long-chain fatty acids/VLCFAs per cycle. This enzyme catalyzes the dehydration of the 3-hydroxyacyl-CoA intermediate into trans-2,3-enoyl-CoA, within each cycle of fatty acid elongation. Thereby, it participates to the production of VLCFAs of different chain lengths that are involved in multiple biological processes as precursors of membrane lipids and lipid mediators.</text>
</comment>
<dbReference type="InParanoid" id="A0A673APA6"/>
<evidence type="ECO:0000256" key="6">
    <source>
        <dbReference type="ARBA" id="ARBA00022692"/>
    </source>
</evidence>
<evidence type="ECO:0000256" key="12">
    <source>
        <dbReference type="ARBA" id="ARBA00023239"/>
    </source>
</evidence>
<protein>
    <recommendedName>
        <fullName evidence="4 15">Very-long-chain (3R)-3-hydroxyacyl-CoA dehydratase</fullName>
        <ecNumber evidence="4 15">4.2.1.134</ecNumber>
    </recommendedName>
</protein>
<comment type="catalytic activity">
    <reaction evidence="13">
        <text>(3R)-hydroxyhexadecanoyl-CoA = (2E)-hexadecenoyl-CoA + H2O</text>
        <dbReference type="Rhea" id="RHEA:39159"/>
        <dbReference type="ChEBI" id="CHEBI:15377"/>
        <dbReference type="ChEBI" id="CHEBI:61526"/>
        <dbReference type="ChEBI" id="CHEBI:74278"/>
    </reaction>
    <physiologicalReaction direction="left-to-right" evidence="13">
        <dbReference type="Rhea" id="RHEA:39160"/>
    </physiologicalReaction>
</comment>
<dbReference type="InterPro" id="IPR007482">
    <property type="entry name" value="Tyr_Pase-like_PTPLA"/>
</dbReference>
<dbReference type="GO" id="GO:0005789">
    <property type="term" value="C:endoplasmic reticulum membrane"/>
    <property type="evidence" value="ECO:0007669"/>
    <property type="project" value="UniProtKB-SubCell"/>
</dbReference>
<comment type="subcellular location">
    <subcellularLocation>
        <location evidence="15">Endoplasmic reticulum membrane</location>
        <topology evidence="15">Multi-pass membrane protein</topology>
    </subcellularLocation>
    <subcellularLocation>
        <location evidence="1">Membrane</location>
        <topology evidence="1">Multi-pass membrane protein</topology>
    </subcellularLocation>
</comment>
<keyword evidence="12 15" id="KW-0456">Lyase</keyword>
<feature type="transmembrane region" description="Helical" evidence="15">
    <location>
        <begin position="37"/>
        <end position="59"/>
    </location>
</feature>
<proteinExistence type="inferred from homology"/>
<keyword evidence="9 15" id="KW-0443">Lipid metabolism</keyword>
<dbReference type="GO" id="GO:0102158">
    <property type="term" value="F:very-long-chain (3R)-3-hydroxyacyl-CoA dehydratase activity"/>
    <property type="evidence" value="ECO:0007669"/>
    <property type="project" value="UniProtKB-EC"/>
</dbReference>
<dbReference type="GO" id="GO:0030148">
    <property type="term" value="P:sphingolipid biosynthetic process"/>
    <property type="evidence" value="ECO:0007669"/>
    <property type="project" value="TreeGrafter"/>
</dbReference>
<dbReference type="EC" id="4.2.1.134" evidence="4 15"/>
<evidence type="ECO:0000256" key="7">
    <source>
        <dbReference type="ARBA" id="ARBA00022832"/>
    </source>
</evidence>
<name>A0A673APA6_9TELE</name>
<evidence type="ECO:0000256" key="9">
    <source>
        <dbReference type="ARBA" id="ARBA00023098"/>
    </source>
</evidence>
<evidence type="ECO:0000256" key="3">
    <source>
        <dbReference type="ARBA" id="ARBA00007811"/>
    </source>
</evidence>
<sequence length="249" mass="29085">MLPAKSNGGRQQLLERGSKEEVHGMKLMFNCKHVYRFVYNMLQFCGHSWILTNIIARFITFGKDAMADTFHSVSLVMGLCQMFSILELFHIADRIEKARLLPRFIHVLEKNVLLVILVKLEDVQSKPVVSVLFFSWNLLDMLRYPYEVMCVMSKPSPLMLWSRYTLWIPLYVVTVVIEGFTIYEVMLYLGPEVPCPPLQDSAEFMDTRDSVDLMLYLSLLVLGATVSLWQLVKERRYQMDKWSNKLKKK</sequence>
<dbReference type="Proteomes" id="UP000472271">
    <property type="component" value="Chromosome 18"/>
</dbReference>
<comment type="catalytic activity">
    <reaction evidence="14">
        <text>a very-long-chain (3R)-3-hydroxyacyl-CoA = a very-long-chain (2E)-enoyl-CoA + H2O</text>
        <dbReference type="Rhea" id="RHEA:45812"/>
        <dbReference type="ChEBI" id="CHEBI:15377"/>
        <dbReference type="ChEBI" id="CHEBI:83728"/>
        <dbReference type="ChEBI" id="CHEBI:85440"/>
        <dbReference type="EC" id="4.2.1.134"/>
    </reaction>
    <physiologicalReaction direction="left-to-right" evidence="14">
        <dbReference type="Rhea" id="RHEA:45813"/>
    </physiologicalReaction>
</comment>
<keyword evidence="11 15" id="KW-0275">Fatty acid biosynthesis</keyword>
<evidence type="ECO:0000313" key="17">
    <source>
        <dbReference type="Proteomes" id="UP000472271"/>
    </source>
</evidence>
<dbReference type="Pfam" id="PF04387">
    <property type="entry name" value="PTPLA"/>
    <property type="match status" value="1"/>
</dbReference>
<dbReference type="CTD" id="401494"/>
<keyword evidence="17" id="KW-1185">Reference proteome</keyword>
<gene>
    <name evidence="16" type="primary">hacd4</name>
</gene>
<feature type="transmembrane region" description="Helical" evidence="15">
    <location>
        <begin position="213"/>
        <end position="232"/>
    </location>
</feature>
<keyword evidence="7 15" id="KW-0276">Fatty acid metabolism</keyword>
<evidence type="ECO:0000256" key="2">
    <source>
        <dbReference type="ARBA" id="ARBA00005194"/>
    </source>
</evidence>
<dbReference type="UniPathway" id="UPA00094"/>
<keyword evidence="8 15" id="KW-1133">Transmembrane helix</keyword>
<accession>A0A673APA6</accession>
<evidence type="ECO:0000256" key="14">
    <source>
        <dbReference type="ARBA" id="ARBA00023727"/>
    </source>
</evidence>
<comment type="pathway">
    <text evidence="2 15">Lipid metabolism; fatty acid biosynthesis.</text>
</comment>
<dbReference type="OrthoDB" id="46988at2759"/>
<reference evidence="16" key="3">
    <citation type="submission" date="2025-09" db="UniProtKB">
        <authorList>
            <consortium name="Ensembl"/>
        </authorList>
    </citation>
    <scope>IDENTIFICATION</scope>
</reference>
<evidence type="ECO:0000256" key="5">
    <source>
        <dbReference type="ARBA" id="ARBA00022516"/>
    </source>
</evidence>
<feature type="transmembrane region" description="Helical" evidence="15">
    <location>
        <begin position="164"/>
        <end position="183"/>
    </location>
</feature>
<evidence type="ECO:0000256" key="8">
    <source>
        <dbReference type="ARBA" id="ARBA00022989"/>
    </source>
</evidence>
<reference evidence="16" key="1">
    <citation type="submission" date="2019-06" db="EMBL/GenBank/DDBJ databases">
        <authorList>
            <consortium name="Wellcome Sanger Institute Data Sharing"/>
        </authorList>
    </citation>
    <scope>NUCLEOTIDE SEQUENCE [LARGE SCALE GENOMIC DNA]</scope>
</reference>
<comment type="caution">
    <text evidence="15">Lacks conserved residue(s) required for the propagation of feature annotation.</text>
</comment>
<dbReference type="PANTHER" id="PTHR11035:SF16">
    <property type="entry name" value="VERY-LONG-CHAIN (3R)-3-HYDROXYACYL-COA DEHYDRATASE 4"/>
    <property type="match status" value="1"/>
</dbReference>
<evidence type="ECO:0000256" key="10">
    <source>
        <dbReference type="ARBA" id="ARBA00023136"/>
    </source>
</evidence>
<dbReference type="RefSeq" id="XP_030018522.1">
    <property type="nucleotide sequence ID" value="XM_030162662.1"/>
</dbReference>
<dbReference type="PANTHER" id="PTHR11035">
    <property type="entry name" value="VERY-LONG-CHAIN (3R)-3-HYDROXYACYL-COA DEHYDRATASE"/>
    <property type="match status" value="1"/>
</dbReference>
<evidence type="ECO:0000313" key="16">
    <source>
        <dbReference type="Ensembl" id="ENSSORP00005031505.1"/>
    </source>
</evidence>
<dbReference type="GeneID" id="115438821"/>
<evidence type="ECO:0000256" key="11">
    <source>
        <dbReference type="ARBA" id="ARBA00023160"/>
    </source>
</evidence>
<organism evidence="16 17">
    <name type="scientific">Sphaeramia orbicularis</name>
    <name type="common">orbiculate cardinalfish</name>
    <dbReference type="NCBI Taxonomy" id="375764"/>
    <lineage>
        <taxon>Eukaryota</taxon>
        <taxon>Metazoa</taxon>
        <taxon>Chordata</taxon>
        <taxon>Craniata</taxon>
        <taxon>Vertebrata</taxon>
        <taxon>Euteleostomi</taxon>
        <taxon>Actinopterygii</taxon>
        <taxon>Neopterygii</taxon>
        <taxon>Teleostei</taxon>
        <taxon>Neoteleostei</taxon>
        <taxon>Acanthomorphata</taxon>
        <taxon>Gobiaria</taxon>
        <taxon>Kurtiformes</taxon>
        <taxon>Apogonoidei</taxon>
        <taxon>Apogonidae</taxon>
        <taxon>Apogoninae</taxon>
        <taxon>Sphaeramia</taxon>
    </lineage>
</organism>
<keyword evidence="10 15" id="KW-0472">Membrane</keyword>
<evidence type="ECO:0000256" key="13">
    <source>
        <dbReference type="ARBA" id="ARBA00023688"/>
    </source>
</evidence>
<dbReference type="AlphaFoldDB" id="A0A673APA6"/>